<evidence type="ECO:0000313" key="3">
    <source>
        <dbReference type="EMBL" id="KAG8223617.1"/>
    </source>
</evidence>
<dbReference type="PANTHER" id="PTHR46063:SF1">
    <property type="entry name" value="KELCH DOMAIN-CONTAINING PROTEIN 4"/>
    <property type="match status" value="1"/>
</dbReference>
<feature type="compositionally biased region" description="Acidic residues" evidence="2">
    <location>
        <begin position="513"/>
        <end position="540"/>
    </location>
</feature>
<sequence length="540" mass="60920">MGKKNKDKKKGKGAEKTAAKTEKKMTQKKKKELADIGEDDIERIVAKIEEEEKKRQKVIQMTIQPPSRRANLAVVPHPEKDELIFYGGEYFNGQNTTVYGDLIFYNISSNEWTLCKAPSSPPPRCGHQMLALPIEKGQLWIFGGEFQTPSQSQFYHYRDLWVFRLAEKKWEKINAPGGPSARSGHRMVYSKRQIIVFGGFHDNLSDYKYFNDVYTFNLDEYKWKKLEPTGTPPTPRSGCQMVALKDGKIFIFGGYSKERLKKDVDKGVVHMDSFLLSPDKNDTSGTKWKWVSVKTSGIRFSPRCGATMVSAPNNNAYSFGGVFDVEEGEEELSGTFFNDLFILDLEKIAWRTVHLTGKRSEKPKRKQRKEEDMEELEADESEKSAEATLGEGDDAMDVEEATPDATSIPAPMTVSDDGIFKMTVGGAAPSCTTSEKSLGTDQKRVFMPSPRMNCAMTIKHGSLYLYGGLVEDGDKQLTLSDFYALDIHRLEEWRTIIPNDLSSIEWLGSGSESEGESEDDESSDDSQSEESEQEKEMEEN</sequence>
<dbReference type="PANTHER" id="PTHR46063">
    <property type="entry name" value="KELCH DOMAIN-CONTAINING PROTEIN"/>
    <property type="match status" value="1"/>
</dbReference>
<keyword evidence="1" id="KW-0175">Coiled coil</keyword>
<dbReference type="Proteomes" id="UP000792457">
    <property type="component" value="Unassembled WGS sequence"/>
</dbReference>
<reference evidence="3" key="2">
    <citation type="submission" date="2017-10" db="EMBL/GenBank/DDBJ databases">
        <title>Ladona fulva Genome sequencing and assembly.</title>
        <authorList>
            <person name="Murali S."/>
            <person name="Richards S."/>
            <person name="Bandaranaike D."/>
            <person name="Bellair M."/>
            <person name="Blankenburg K."/>
            <person name="Chao H."/>
            <person name="Dinh H."/>
            <person name="Doddapaneni H."/>
            <person name="Dugan-Rocha S."/>
            <person name="Elkadiri S."/>
            <person name="Gnanaolivu R."/>
            <person name="Hernandez B."/>
            <person name="Skinner E."/>
            <person name="Javaid M."/>
            <person name="Lee S."/>
            <person name="Li M."/>
            <person name="Ming W."/>
            <person name="Munidasa M."/>
            <person name="Muniz J."/>
            <person name="Nguyen L."/>
            <person name="Hughes D."/>
            <person name="Osuji N."/>
            <person name="Pu L.-L."/>
            <person name="Puazo M."/>
            <person name="Qu C."/>
            <person name="Quiroz J."/>
            <person name="Raj R."/>
            <person name="Weissenberger G."/>
            <person name="Xin Y."/>
            <person name="Zou X."/>
            <person name="Han Y."/>
            <person name="Worley K."/>
            <person name="Muzny D."/>
            <person name="Gibbs R."/>
        </authorList>
    </citation>
    <scope>NUCLEOTIDE SEQUENCE</scope>
    <source>
        <strain evidence="3">Sampled in the wild</strain>
    </source>
</reference>
<organism evidence="3 4">
    <name type="scientific">Ladona fulva</name>
    <name type="common">Scarce chaser dragonfly</name>
    <name type="synonym">Libellula fulva</name>
    <dbReference type="NCBI Taxonomy" id="123851"/>
    <lineage>
        <taxon>Eukaryota</taxon>
        <taxon>Metazoa</taxon>
        <taxon>Ecdysozoa</taxon>
        <taxon>Arthropoda</taxon>
        <taxon>Hexapoda</taxon>
        <taxon>Insecta</taxon>
        <taxon>Pterygota</taxon>
        <taxon>Palaeoptera</taxon>
        <taxon>Odonata</taxon>
        <taxon>Epiprocta</taxon>
        <taxon>Anisoptera</taxon>
        <taxon>Libelluloidea</taxon>
        <taxon>Libellulidae</taxon>
        <taxon>Ladona</taxon>
    </lineage>
</organism>
<dbReference type="Pfam" id="PF13415">
    <property type="entry name" value="Beta-prop_FBX42"/>
    <property type="match status" value="1"/>
</dbReference>
<name>A0A8K0JXB8_LADFU</name>
<feature type="region of interest" description="Disordered" evidence="2">
    <location>
        <begin position="357"/>
        <end position="395"/>
    </location>
</feature>
<feature type="coiled-coil region" evidence="1">
    <location>
        <begin position="34"/>
        <end position="61"/>
    </location>
</feature>
<dbReference type="OrthoDB" id="4447at2759"/>
<feature type="compositionally biased region" description="Basic residues" evidence="2">
    <location>
        <begin position="1"/>
        <end position="11"/>
    </location>
</feature>
<gene>
    <name evidence="3" type="ORF">J437_LFUL003485</name>
</gene>
<feature type="region of interest" description="Disordered" evidence="2">
    <location>
        <begin position="1"/>
        <end position="33"/>
    </location>
</feature>
<evidence type="ECO:0000313" key="4">
    <source>
        <dbReference type="Proteomes" id="UP000792457"/>
    </source>
</evidence>
<evidence type="ECO:0000256" key="2">
    <source>
        <dbReference type="SAM" id="MobiDB-lite"/>
    </source>
</evidence>
<dbReference type="Gene3D" id="2.120.10.80">
    <property type="entry name" value="Kelch-type beta propeller"/>
    <property type="match status" value="1"/>
</dbReference>
<dbReference type="SUPFAM" id="SSF117281">
    <property type="entry name" value="Kelch motif"/>
    <property type="match status" value="1"/>
</dbReference>
<feature type="region of interest" description="Disordered" evidence="2">
    <location>
        <begin position="505"/>
        <end position="540"/>
    </location>
</feature>
<reference evidence="3" key="1">
    <citation type="submission" date="2013-04" db="EMBL/GenBank/DDBJ databases">
        <authorList>
            <person name="Qu J."/>
            <person name="Murali S.C."/>
            <person name="Bandaranaike D."/>
            <person name="Bellair M."/>
            <person name="Blankenburg K."/>
            <person name="Chao H."/>
            <person name="Dinh H."/>
            <person name="Doddapaneni H."/>
            <person name="Downs B."/>
            <person name="Dugan-Rocha S."/>
            <person name="Elkadiri S."/>
            <person name="Gnanaolivu R.D."/>
            <person name="Hernandez B."/>
            <person name="Javaid M."/>
            <person name="Jayaseelan J.C."/>
            <person name="Lee S."/>
            <person name="Li M."/>
            <person name="Ming W."/>
            <person name="Munidasa M."/>
            <person name="Muniz J."/>
            <person name="Nguyen L."/>
            <person name="Ongeri F."/>
            <person name="Osuji N."/>
            <person name="Pu L.-L."/>
            <person name="Puazo M."/>
            <person name="Qu C."/>
            <person name="Quiroz J."/>
            <person name="Raj R."/>
            <person name="Weissenberger G."/>
            <person name="Xin Y."/>
            <person name="Zou X."/>
            <person name="Han Y."/>
            <person name="Richards S."/>
            <person name="Worley K."/>
            <person name="Muzny D."/>
            <person name="Gibbs R."/>
        </authorList>
    </citation>
    <scope>NUCLEOTIDE SEQUENCE</scope>
    <source>
        <strain evidence="3">Sampled in the wild</strain>
    </source>
</reference>
<dbReference type="InterPro" id="IPR052588">
    <property type="entry name" value="Kelch_domain_protein"/>
</dbReference>
<accession>A0A8K0JXB8</accession>
<proteinExistence type="predicted"/>
<feature type="compositionally biased region" description="Basic and acidic residues" evidence="2">
    <location>
        <begin position="12"/>
        <end position="25"/>
    </location>
</feature>
<dbReference type="EMBL" id="KZ308168">
    <property type="protein sequence ID" value="KAG8223617.1"/>
    <property type="molecule type" value="Genomic_DNA"/>
</dbReference>
<evidence type="ECO:0008006" key="5">
    <source>
        <dbReference type="Google" id="ProtNLM"/>
    </source>
</evidence>
<protein>
    <recommendedName>
        <fullName evidence="5">Kelch domain-containing protein 4</fullName>
    </recommendedName>
</protein>
<dbReference type="InterPro" id="IPR015915">
    <property type="entry name" value="Kelch-typ_b-propeller"/>
</dbReference>
<keyword evidence="4" id="KW-1185">Reference proteome</keyword>
<dbReference type="AlphaFoldDB" id="A0A8K0JXB8"/>
<evidence type="ECO:0000256" key="1">
    <source>
        <dbReference type="SAM" id="Coils"/>
    </source>
</evidence>
<comment type="caution">
    <text evidence="3">The sequence shown here is derived from an EMBL/GenBank/DDBJ whole genome shotgun (WGS) entry which is preliminary data.</text>
</comment>